<reference evidence="3 4" key="1">
    <citation type="submission" date="2021-02" db="EMBL/GenBank/DDBJ databases">
        <title>Alicyclobacillus curvatus sp. nov. and Alicyclobacillus mengziensis sp. nov., two acidophilic bacteria isolated from acid mine drainage.</title>
        <authorList>
            <person name="Huang Y."/>
        </authorList>
    </citation>
    <scope>NUCLEOTIDE SEQUENCE [LARGE SCALE GENOMIC DNA]</scope>
    <source>
        <strain evidence="3 4">S30H14</strain>
    </source>
</reference>
<dbReference type="Proteomes" id="UP000663505">
    <property type="component" value="Chromosome"/>
</dbReference>
<dbReference type="CDD" id="cd00293">
    <property type="entry name" value="USP-like"/>
    <property type="match status" value="1"/>
</dbReference>
<dbReference type="PANTHER" id="PTHR46268:SF6">
    <property type="entry name" value="UNIVERSAL STRESS PROTEIN UP12"/>
    <property type="match status" value="1"/>
</dbReference>
<feature type="domain" description="UspA" evidence="2">
    <location>
        <begin position="2"/>
        <end position="138"/>
    </location>
</feature>
<gene>
    <name evidence="3" type="ORF">JZ786_22735</name>
</gene>
<accession>A0A9X7Z7F6</accession>
<evidence type="ECO:0000313" key="3">
    <source>
        <dbReference type="EMBL" id="QSO47178.1"/>
    </source>
</evidence>
<dbReference type="InterPro" id="IPR006015">
    <property type="entry name" value="Universal_stress_UspA"/>
</dbReference>
<sequence>MNQILFATDASVSAERAKDMVRHLLQSWPQAKLTVLYVTRSINAYEPASDESLDAERAAFKEIEELAEHEWFSEFPERVKCKHVYGEPAMVISLEAKEHGADLIVLGGRAVGQPDPLLTGSVSHGVLYISQVPVLVVKGDATPEFAAV</sequence>
<dbReference type="Pfam" id="PF00582">
    <property type="entry name" value="Usp"/>
    <property type="match status" value="1"/>
</dbReference>
<comment type="similarity">
    <text evidence="1">Belongs to the universal stress protein A family.</text>
</comment>
<dbReference type="InterPro" id="IPR014729">
    <property type="entry name" value="Rossmann-like_a/b/a_fold"/>
</dbReference>
<dbReference type="InterPro" id="IPR006016">
    <property type="entry name" value="UspA"/>
</dbReference>
<dbReference type="Gene3D" id="3.40.50.620">
    <property type="entry name" value="HUPs"/>
    <property type="match status" value="1"/>
</dbReference>
<evidence type="ECO:0000259" key="2">
    <source>
        <dbReference type="Pfam" id="PF00582"/>
    </source>
</evidence>
<organism evidence="3 4">
    <name type="scientific">Alicyclobacillus mengziensis</name>
    <dbReference type="NCBI Taxonomy" id="2931921"/>
    <lineage>
        <taxon>Bacteria</taxon>
        <taxon>Bacillati</taxon>
        <taxon>Bacillota</taxon>
        <taxon>Bacilli</taxon>
        <taxon>Bacillales</taxon>
        <taxon>Alicyclobacillaceae</taxon>
        <taxon>Alicyclobacillus</taxon>
    </lineage>
</organism>
<dbReference type="AlphaFoldDB" id="A0A9X7Z7F6"/>
<dbReference type="KEGG" id="afx:JZ786_22735"/>
<protein>
    <submittedName>
        <fullName evidence="3">Universal stress protein</fullName>
    </submittedName>
</protein>
<evidence type="ECO:0000256" key="1">
    <source>
        <dbReference type="ARBA" id="ARBA00008791"/>
    </source>
</evidence>
<name>A0A9X7Z7F6_9BACL</name>
<dbReference type="PRINTS" id="PR01438">
    <property type="entry name" value="UNVRSLSTRESS"/>
</dbReference>
<dbReference type="PANTHER" id="PTHR46268">
    <property type="entry name" value="STRESS RESPONSE PROTEIN NHAX"/>
    <property type="match status" value="1"/>
</dbReference>
<proteinExistence type="inferred from homology"/>
<keyword evidence="4" id="KW-1185">Reference proteome</keyword>
<dbReference type="RefSeq" id="WP_206656536.1">
    <property type="nucleotide sequence ID" value="NZ_CP071182.1"/>
</dbReference>
<dbReference type="SUPFAM" id="SSF52402">
    <property type="entry name" value="Adenine nucleotide alpha hydrolases-like"/>
    <property type="match status" value="1"/>
</dbReference>
<evidence type="ECO:0000313" key="4">
    <source>
        <dbReference type="Proteomes" id="UP000663505"/>
    </source>
</evidence>
<dbReference type="EMBL" id="CP071182">
    <property type="protein sequence ID" value="QSO47178.1"/>
    <property type="molecule type" value="Genomic_DNA"/>
</dbReference>